<feature type="chain" id="PRO_5035473034" evidence="1">
    <location>
        <begin position="16"/>
        <end position="311"/>
    </location>
</feature>
<dbReference type="Gene3D" id="3.60.10.10">
    <property type="entry name" value="Endonuclease/exonuclease/phosphatase"/>
    <property type="match status" value="1"/>
</dbReference>
<evidence type="ECO:0000313" key="3">
    <source>
        <dbReference type="EMBL" id="KAH7245831.1"/>
    </source>
</evidence>
<dbReference type="InterPro" id="IPR005135">
    <property type="entry name" value="Endo/exonuclease/phosphatase"/>
</dbReference>
<feature type="domain" description="Endonuclease/exonuclease/phosphatase" evidence="2">
    <location>
        <begin position="66"/>
        <end position="284"/>
    </location>
</feature>
<dbReference type="PANTHER" id="PTHR12121">
    <property type="entry name" value="CARBON CATABOLITE REPRESSOR PROTEIN 4"/>
    <property type="match status" value="1"/>
</dbReference>
<keyword evidence="1" id="KW-0732">Signal</keyword>
<dbReference type="GO" id="GO:0000175">
    <property type="term" value="F:3'-5'-RNA exonuclease activity"/>
    <property type="evidence" value="ECO:0007669"/>
    <property type="project" value="TreeGrafter"/>
</dbReference>
<comment type="caution">
    <text evidence="3">The sequence shown here is derived from an EMBL/GenBank/DDBJ whole genome shotgun (WGS) entry which is preliminary data.</text>
</comment>
<dbReference type="PANTHER" id="PTHR12121:SF36">
    <property type="entry name" value="ENDONUCLEASE_EXONUCLEASE_PHOSPHATASE DOMAIN-CONTAINING PROTEIN"/>
    <property type="match status" value="1"/>
</dbReference>
<keyword evidence="4" id="KW-1185">Reference proteome</keyword>
<dbReference type="EMBL" id="JAGPXF010000004">
    <property type="protein sequence ID" value="KAH7245831.1"/>
    <property type="molecule type" value="Genomic_DNA"/>
</dbReference>
<dbReference type="Pfam" id="PF03372">
    <property type="entry name" value="Exo_endo_phos"/>
    <property type="match status" value="1"/>
</dbReference>
<dbReference type="OrthoDB" id="276515at2759"/>
<name>A0A8K0RW28_9HYPO</name>
<dbReference type="CDD" id="cd09083">
    <property type="entry name" value="EEP-1"/>
    <property type="match status" value="1"/>
</dbReference>
<sequence length="311" mass="35256">MKFISFLLSAVAVVAAPLSRTTDVRLITYNIRLAPNKPQRGEELWHVRRPRLSSQINYETSGRPESLVCMQEATYPQIQDLQQDLGDQWNYYGLGRKGGHGGEFSPIFYRPSVWNIEEKRTYWLSPTPDKVGSRGWDAAFPRIVTVARFQHLSTGNRVVYMCTHFDHKGKNARANSANLITELANTWSLHLGETIPVFLGGDLNSAPSGSAYKHLASKMNDVKHLVPLAKRFGHSSYTYTGFTVNPQDDMYLDHIFVKDPTGIEFKSFAVLNSLFEDGVFISDHRPVVVDLRLNHVSRKQRRSGEISDNEE</sequence>
<dbReference type="Proteomes" id="UP000813427">
    <property type="component" value="Unassembled WGS sequence"/>
</dbReference>
<organism evidence="3 4">
    <name type="scientific">Fusarium tricinctum</name>
    <dbReference type="NCBI Taxonomy" id="61284"/>
    <lineage>
        <taxon>Eukaryota</taxon>
        <taxon>Fungi</taxon>
        <taxon>Dikarya</taxon>
        <taxon>Ascomycota</taxon>
        <taxon>Pezizomycotina</taxon>
        <taxon>Sordariomycetes</taxon>
        <taxon>Hypocreomycetidae</taxon>
        <taxon>Hypocreales</taxon>
        <taxon>Nectriaceae</taxon>
        <taxon>Fusarium</taxon>
        <taxon>Fusarium tricinctum species complex</taxon>
    </lineage>
</organism>
<protein>
    <submittedName>
        <fullName evidence="3">Endonuclease/exonuclease/phosphatase</fullName>
    </submittedName>
</protein>
<reference evidence="3" key="1">
    <citation type="journal article" date="2021" name="Nat. Commun.">
        <title>Genetic determinants of endophytism in the Arabidopsis root mycobiome.</title>
        <authorList>
            <person name="Mesny F."/>
            <person name="Miyauchi S."/>
            <person name="Thiergart T."/>
            <person name="Pickel B."/>
            <person name="Atanasova L."/>
            <person name="Karlsson M."/>
            <person name="Huettel B."/>
            <person name="Barry K.W."/>
            <person name="Haridas S."/>
            <person name="Chen C."/>
            <person name="Bauer D."/>
            <person name="Andreopoulos W."/>
            <person name="Pangilinan J."/>
            <person name="LaButti K."/>
            <person name="Riley R."/>
            <person name="Lipzen A."/>
            <person name="Clum A."/>
            <person name="Drula E."/>
            <person name="Henrissat B."/>
            <person name="Kohler A."/>
            <person name="Grigoriev I.V."/>
            <person name="Martin F.M."/>
            <person name="Hacquard S."/>
        </authorList>
    </citation>
    <scope>NUCLEOTIDE SEQUENCE</scope>
    <source>
        <strain evidence="3">MPI-SDFR-AT-0068</strain>
    </source>
</reference>
<evidence type="ECO:0000313" key="4">
    <source>
        <dbReference type="Proteomes" id="UP000813427"/>
    </source>
</evidence>
<feature type="signal peptide" evidence="1">
    <location>
        <begin position="1"/>
        <end position="15"/>
    </location>
</feature>
<dbReference type="GO" id="GO:0004519">
    <property type="term" value="F:endonuclease activity"/>
    <property type="evidence" value="ECO:0007669"/>
    <property type="project" value="UniProtKB-KW"/>
</dbReference>
<evidence type="ECO:0000259" key="2">
    <source>
        <dbReference type="Pfam" id="PF03372"/>
    </source>
</evidence>
<keyword evidence="3" id="KW-0378">Hydrolase</keyword>
<keyword evidence="3" id="KW-0255">Endonuclease</keyword>
<dbReference type="AlphaFoldDB" id="A0A8K0RW28"/>
<dbReference type="InterPro" id="IPR050410">
    <property type="entry name" value="CCR4/nocturin_mRNA_transcr"/>
</dbReference>
<keyword evidence="3" id="KW-0540">Nuclease</keyword>
<evidence type="ECO:0000256" key="1">
    <source>
        <dbReference type="SAM" id="SignalP"/>
    </source>
</evidence>
<proteinExistence type="predicted"/>
<dbReference type="InterPro" id="IPR036691">
    <property type="entry name" value="Endo/exonu/phosph_ase_sf"/>
</dbReference>
<dbReference type="SUPFAM" id="SSF56219">
    <property type="entry name" value="DNase I-like"/>
    <property type="match status" value="1"/>
</dbReference>
<accession>A0A8K0RW28</accession>
<gene>
    <name evidence="3" type="ORF">BKA59DRAFT_176695</name>
</gene>